<accession>A0A9P1H6M9</accession>
<protein>
    <submittedName>
        <fullName evidence="1">Uncharacterized protein</fullName>
    </submittedName>
</protein>
<dbReference type="Proteomes" id="UP000838763">
    <property type="component" value="Unassembled WGS sequence"/>
</dbReference>
<organism evidence="1 2">
    <name type="scientific">Parascedosporium putredinis</name>
    <dbReference type="NCBI Taxonomy" id="1442378"/>
    <lineage>
        <taxon>Eukaryota</taxon>
        <taxon>Fungi</taxon>
        <taxon>Dikarya</taxon>
        <taxon>Ascomycota</taxon>
        <taxon>Pezizomycotina</taxon>
        <taxon>Sordariomycetes</taxon>
        <taxon>Hypocreomycetidae</taxon>
        <taxon>Microascales</taxon>
        <taxon>Microascaceae</taxon>
        <taxon>Parascedosporium</taxon>
    </lineage>
</organism>
<gene>
    <name evidence="1" type="ORF">PPNO1_LOCUS6636</name>
</gene>
<reference evidence="1" key="1">
    <citation type="submission" date="2022-11" db="EMBL/GenBank/DDBJ databases">
        <authorList>
            <person name="Scott C."/>
            <person name="Bruce N."/>
        </authorList>
    </citation>
    <scope>NUCLEOTIDE SEQUENCE</scope>
</reference>
<evidence type="ECO:0000313" key="2">
    <source>
        <dbReference type="Proteomes" id="UP000838763"/>
    </source>
</evidence>
<sequence>MAGFEPQTNILIHMVGSGLHQEPDVAYAGLGPGADTIPRLESAEPSDVLSDITPTVGYGWHPIVRNLYLIASCTI</sequence>
<name>A0A9P1H6M9_9PEZI</name>
<dbReference type="AlphaFoldDB" id="A0A9P1H6M9"/>
<proteinExistence type="predicted"/>
<keyword evidence="2" id="KW-1185">Reference proteome</keyword>
<evidence type="ECO:0000313" key="1">
    <source>
        <dbReference type="EMBL" id="CAI4216993.1"/>
    </source>
</evidence>
<dbReference type="EMBL" id="CALLCH030000015">
    <property type="protein sequence ID" value="CAI4216993.1"/>
    <property type="molecule type" value="Genomic_DNA"/>
</dbReference>
<comment type="caution">
    <text evidence="1">The sequence shown here is derived from an EMBL/GenBank/DDBJ whole genome shotgun (WGS) entry which is preliminary data.</text>
</comment>